<dbReference type="EMBL" id="MU275885">
    <property type="protein sequence ID" value="KAI0048525.1"/>
    <property type="molecule type" value="Genomic_DNA"/>
</dbReference>
<dbReference type="Proteomes" id="UP000814033">
    <property type="component" value="Unassembled WGS sequence"/>
</dbReference>
<reference evidence="1" key="2">
    <citation type="journal article" date="2022" name="New Phytol.">
        <title>Evolutionary transition to the ectomycorrhizal habit in the genomes of a hyperdiverse lineage of mushroom-forming fungi.</title>
        <authorList>
            <person name="Looney B."/>
            <person name="Miyauchi S."/>
            <person name="Morin E."/>
            <person name="Drula E."/>
            <person name="Courty P.E."/>
            <person name="Kohler A."/>
            <person name="Kuo A."/>
            <person name="LaButti K."/>
            <person name="Pangilinan J."/>
            <person name="Lipzen A."/>
            <person name="Riley R."/>
            <person name="Andreopoulos W."/>
            <person name="He G."/>
            <person name="Johnson J."/>
            <person name="Nolan M."/>
            <person name="Tritt A."/>
            <person name="Barry K.W."/>
            <person name="Grigoriev I.V."/>
            <person name="Nagy L.G."/>
            <person name="Hibbett D."/>
            <person name="Henrissat B."/>
            <person name="Matheny P.B."/>
            <person name="Labbe J."/>
            <person name="Martin F.M."/>
        </authorList>
    </citation>
    <scope>NUCLEOTIDE SEQUENCE</scope>
    <source>
        <strain evidence="1">FP105234-sp</strain>
    </source>
</reference>
<gene>
    <name evidence="1" type="ORF">FA95DRAFT_1595071</name>
</gene>
<name>A0ACB8RY30_9AGAM</name>
<evidence type="ECO:0000313" key="2">
    <source>
        <dbReference type="Proteomes" id="UP000814033"/>
    </source>
</evidence>
<keyword evidence="2" id="KW-1185">Reference proteome</keyword>
<sequence length="796" mass="87431">MSSPEKGARPPIEDIRKAYDHLFHSGTSLTKIRDAALGARLFEPSDASVGVPGRSLAWKIFLTPPEPLHPPPELPPAPLTYLETLRVSRHEFTDLLLEKMRAPDGSYEEGFIAPGTDAAPAKGPSSTNLERNNPLSLHDENPWTEWFAAVDLRKTISQDVERTFPDIGYFRAPAVQTQLTHILYLHAVLHPDIGYRQGMHELLAPLYYAIDYDSLPERAGDADAALAELCARRWVAADAWALFSSVMRGVARWYEWREAPRAQAVPGHVTLNVADGQVAAEPYVAPILHACNRVQREMLKGVDPALWERMQAEGIEPQIYGIRWLRLVFTREFNMHDAMVLWDGLFAVDPSLELSLWICVAMLIRIRNRLIPSDYSAQLTYLLRYPTPPTPISQPASTPHHATLLLRQALTLQMSPSPSTGAAVVFENRNILNIPTEVPEPPPPPTRRRRPGEAQRRKSLSGSDVPEAGASKQSLGRATGGQLEVLARGLLDRGEALGINKTFMNAVSEIKRNLPANIAANLVRTPPTPSAAYAAYPLLDERPVEERPPWEPRTRFEMERDVSDMKALQRRLDEGGEPDRAKRVQASKREALESLAYVRDVLLGSVTNIEDERLVGEEELKRRSETRKAEKERVQRDQAASTPRDPADRDSLDKAIISPPPTLVPTPAPVSAPKPRPPAAQPDPVPQPAPPPSRSSSSSFNTPRLESSHGAAESLSTSRGGVPRAPWNYTRSNFSSSGGFGASVPSLAPPPRASTIRAPTVPTPPTYPPIAVGTPNVPAQTPPAKTGSLHDPLGVL</sequence>
<proteinExistence type="predicted"/>
<protein>
    <submittedName>
        <fullName evidence="1">Uncharacterized protein</fullName>
    </submittedName>
</protein>
<reference evidence="1" key="1">
    <citation type="submission" date="2021-02" db="EMBL/GenBank/DDBJ databases">
        <authorList>
            <consortium name="DOE Joint Genome Institute"/>
            <person name="Ahrendt S."/>
            <person name="Looney B.P."/>
            <person name="Miyauchi S."/>
            <person name="Morin E."/>
            <person name="Drula E."/>
            <person name="Courty P.E."/>
            <person name="Chicoki N."/>
            <person name="Fauchery L."/>
            <person name="Kohler A."/>
            <person name="Kuo A."/>
            <person name="Labutti K."/>
            <person name="Pangilinan J."/>
            <person name="Lipzen A."/>
            <person name="Riley R."/>
            <person name="Andreopoulos W."/>
            <person name="He G."/>
            <person name="Johnson J."/>
            <person name="Barry K.W."/>
            <person name="Grigoriev I.V."/>
            <person name="Nagy L."/>
            <person name="Hibbett D."/>
            <person name="Henrissat B."/>
            <person name="Matheny P.B."/>
            <person name="Labbe J."/>
            <person name="Martin F."/>
        </authorList>
    </citation>
    <scope>NUCLEOTIDE SEQUENCE</scope>
    <source>
        <strain evidence="1">FP105234-sp</strain>
    </source>
</reference>
<comment type="caution">
    <text evidence="1">The sequence shown here is derived from an EMBL/GenBank/DDBJ whole genome shotgun (WGS) entry which is preliminary data.</text>
</comment>
<accession>A0ACB8RY30</accession>
<organism evidence="1 2">
    <name type="scientific">Auriscalpium vulgare</name>
    <dbReference type="NCBI Taxonomy" id="40419"/>
    <lineage>
        <taxon>Eukaryota</taxon>
        <taxon>Fungi</taxon>
        <taxon>Dikarya</taxon>
        <taxon>Basidiomycota</taxon>
        <taxon>Agaricomycotina</taxon>
        <taxon>Agaricomycetes</taxon>
        <taxon>Russulales</taxon>
        <taxon>Auriscalpiaceae</taxon>
        <taxon>Auriscalpium</taxon>
    </lineage>
</organism>
<evidence type="ECO:0000313" key="1">
    <source>
        <dbReference type="EMBL" id="KAI0048525.1"/>
    </source>
</evidence>